<dbReference type="EMBL" id="JBJJXI010000108">
    <property type="protein sequence ID" value="KAL3391731.1"/>
    <property type="molecule type" value="Genomic_DNA"/>
</dbReference>
<dbReference type="PANTHER" id="PTHR43128">
    <property type="entry name" value="L-2-HYDROXYCARBOXYLATE DEHYDROGENASE (NAD(P)(+))"/>
    <property type="match status" value="1"/>
</dbReference>
<dbReference type="Proteomes" id="UP001627154">
    <property type="component" value="Unassembled WGS sequence"/>
</dbReference>
<dbReference type="InterPro" id="IPR001557">
    <property type="entry name" value="L-lactate/malate_DH"/>
</dbReference>
<dbReference type="AlphaFoldDB" id="A0ABD2WFP0"/>
<keyword evidence="1" id="KW-0560">Oxidoreductase</keyword>
<organism evidence="4 5">
    <name type="scientific">Trichogramma kaykai</name>
    <dbReference type="NCBI Taxonomy" id="54128"/>
    <lineage>
        <taxon>Eukaryota</taxon>
        <taxon>Metazoa</taxon>
        <taxon>Ecdysozoa</taxon>
        <taxon>Arthropoda</taxon>
        <taxon>Hexapoda</taxon>
        <taxon>Insecta</taxon>
        <taxon>Pterygota</taxon>
        <taxon>Neoptera</taxon>
        <taxon>Endopterygota</taxon>
        <taxon>Hymenoptera</taxon>
        <taxon>Apocrita</taxon>
        <taxon>Proctotrupomorpha</taxon>
        <taxon>Chalcidoidea</taxon>
        <taxon>Trichogrammatidae</taxon>
        <taxon>Trichogramma</taxon>
    </lineage>
</organism>
<dbReference type="PIRSF" id="PIRSF000102">
    <property type="entry name" value="Lac_mal_DH"/>
    <property type="match status" value="1"/>
</dbReference>
<comment type="caution">
    <text evidence="4">The sequence shown here is derived from an EMBL/GenBank/DDBJ whole genome shotgun (WGS) entry which is preliminary data.</text>
</comment>
<keyword evidence="2" id="KW-0520">NAD</keyword>
<reference evidence="4 5" key="1">
    <citation type="journal article" date="2024" name="bioRxiv">
        <title>A reference genome for Trichogramma kaykai: A tiny desert-dwelling parasitoid wasp with competing sex-ratio distorters.</title>
        <authorList>
            <person name="Culotta J."/>
            <person name="Lindsey A.R."/>
        </authorList>
    </citation>
    <scope>NUCLEOTIDE SEQUENCE [LARGE SCALE GENOMIC DNA]</scope>
    <source>
        <strain evidence="4 5">KSX58</strain>
    </source>
</reference>
<dbReference type="InterPro" id="IPR036291">
    <property type="entry name" value="NAD(P)-bd_dom_sf"/>
</dbReference>
<proteinExistence type="predicted"/>
<dbReference type="Gene3D" id="3.90.110.10">
    <property type="entry name" value="Lactate dehydrogenase/glycoside hydrolase, family 4, C-terminal"/>
    <property type="match status" value="2"/>
</dbReference>
<gene>
    <name evidence="4" type="ORF">TKK_013643</name>
</gene>
<dbReference type="Gene3D" id="3.40.50.720">
    <property type="entry name" value="NAD(P)-binding Rossmann-like Domain"/>
    <property type="match status" value="1"/>
</dbReference>
<evidence type="ECO:0000313" key="4">
    <source>
        <dbReference type="EMBL" id="KAL3391731.1"/>
    </source>
</evidence>
<dbReference type="Pfam" id="PF00056">
    <property type="entry name" value="Ldh_1_N"/>
    <property type="match status" value="1"/>
</dbReference>
<dbReference type="PANTHER" id="PTHR43128:SF16">
    <property type="entry name" value="L-LACTATE DEHYDROGENASE"/>
    <property type="match status" value="1"/>
</dbReference>
<evidence type="ECO:0000256" key="2">
    <source>
        <dbReference type="ARBA" id="ARBA00023027"/>
    </source>
</evidence>
<name>A0ABD2WFP0_9HYME</name>
<sequence>MHHRRDSSRSSSFTTRMRISSKRKPKICLTQLFSTATHASLRPMRFTIHRHCVHYVADLSDVKDALVCVLTCRCSNSAKDDEVQCKVNRVKLQVSKIKQYAPNCIIVIADEPVDLLSYVAWKTSEFEPNKIIGVGTMLDNVRLRSLVANRLKNQIRASDVQSFVVGQAGCNSGNAVWSSASVMNTKLKDFNAFIGTSQDSEAWNEHYDKYVRDASSVLTTKLGYHGWDSCLRLQNRRLRPAQYSVATASIDLHAAVIVLRSTEKSATAERKESSGKATRDSRFAEISTERQYENSSRVTVYVLQGCNHGFSDKNVFVSLPCIIGRTGVLTIVKQRYTVEEQTKLEQACSKILASIKKFVPELMN</sequence>
<dbReference type="InterPro" id="IPR001236">
    <property type="entry name" value="Lactate/malate_DH_N"/>
</dbReference>
<evidence type="ECO:0000259" key="3">
    <source>
        <dbReference type="Pfam" id="PF00056"/>
    </source>
</evidence>
<feature type="domain" description="Lactate/malate dehydrogenase N-terminal" evidence="3">
    <location>
        <begin position="57"/>
        <end position="133"/>
    </location>
</feature>
<dbReference type="GO" id="GO:0016491">
    <property type="term" value="F:oxidoreductase activity"/>
    <property type="evidence" value="ECO:0007669"/>
    <property type="project" value="UniProtKB-KW"/>
</dbReference>
<protein>
    <recommendedName>
        <fullName evidence="3">Lactate/malate dehydrogenase N-terminal domain-containing protein</fullName>
    </recommendedName>
</protein>
<dbReference type="PRINTS" id="PR00086">
    <property type="entry name" value="LLDHDRGNASE"/>
</dbReference>
<accession>A0ABD2WFP0</accession>
<keyword evidence="5" id="KW-1185">Reference proteome</keyword>
<dbReference type="SUPFAM" id="SSF56327">
    <property type="entry name" value="LDH C-terminal domain-like"/>
    <property type="match status" value="1"/>
</dbReference>
<evidence type="ECO:0000313" key="5">
    <source>
        <dbReference type="Proteomes" id="UP001627154"/>
    </source>
</evidence>
<dbReference type="SUPFAM" id="SSF51735">
    <property type="entry name" value="NAD(P)-binding Rossmann-fold domains"/>
    <property type="match status" value="1"/>
</dbReference>
<dbReference type="InterPro" id="IPR015955">
    <property type="entry name" value="Lactate_DH/Glyco_Ohase_4_C"/>
</dbReference>
<evidence type="ECO:0000256" key="1">
    <source>
        <dbReference type="ARBA" id="ARBA00023002"/>
    </source>
</evidence>